<comment type="caution">
    <text evidence="9">The sequence shown here is derived from an EMBL/GenBank/DDBJ whole genome shotgun (WGS) entry which is preliminary data.</text>
</comment>
<evidence type="ECO:0000256" key="3">
    <source>
        <dbReference type="ARBA" id="ARBA00022982"/>
    </source>
</evidence>
<evidence type="ECO:0000256" key="6">
    <source>
        <dbReference type="NCBIfam" id="TIGR01068"/>
    </source>
</evidence>
<dbReference type="EMBL" id="JBHSZO010000003">
    <property type="protein sequence ID" value="MFC7217130.1"/>
    <property type="molecule type" value="Genomic_DNA"/>
</dbReference>
<dbReference type="InterPro" id="IPR013766">
    <property type="entry name" value="Thioredoxin_domain"/>
</dbReference>
<proteinExistence type="inferred from homology"/>
<accession>A0ABW2G8U6</accession>
<evidence type="ECO:0000313" key="10">
    <source>
        <dbReference type="Proteomes" id="UP001596413"/>
    </source>
</evidence>
<protein>
    <recommendedName>
        <fullName evidence="6 7">Thioredoxin</fullName>
    </recommendedName>
</protein>
<evidence type="ECO:0000256" key="2">
    <source>
        <dbReference type="ARBA" id="ARBA00022448"/>
    </source>
</evidence>
<keyword evidence="10" id="KW-1185">Reference proteome</keyword>
<keyword evidence="5" id="KW-0676">Redox-active center</keyword>
<dbReference type="PROSITE" id="PS00194">
    <property type="entry name" value="THIOREDOXIN_1"/>
    <property type="match status" value="1"/>
</dbReference>
<dbReference type="InterPro" id="IPR005746">
    <property type="entry name" value="Thioredoxin"/>
</dbReference>
<dbReference type="PIRSF" id="PIRSF000077">
    <property type="entry name" value="Thioredoxin"/>
    <property type="match status" value="1"/>
</dbReference>
<keyword evidence="4" id="KW-1015">Disulfide bond</keyword>
<evidence type="ECO:0000256" key="5">
    <source>
        <dbReference type="ARBA" id="ARBA00023284"/>
    </source>
</evidence>
<dbReference type="RefSeq" id="WP_386411565.1">
    <property type="nucleotide sequence ID" value="NZ_JBHSZO010000003.1"/>
</dbReference>
<dbReference type="PRINTS" id="PR00421">
    <property type="entry name" value="THIOREDOXIN"/>
</dbReference>
<keyword evidence="2" id="KW-0813">Transport</keyword>
<dbReference type="Proteomes" id="UP001596413">
    <property type="component" value="Unassembled WGS sequence"/>
</dbReference>
<feature type="domain" description="Thioredoxin" evidence="8">
    <location>
        <begin position="1"/>
        <end position="114"/>
    </location>
</feature>
<evidence type="ECO:0000256" key="4">
    <source>
        <dbReference type="ARBA" id="ARBA00023157"/>
    </source>
</evidence>
<comment type="similarity">
    <text evidence="1 7">Belongs to the thioredoxin family.</text>
</comment>
<reference evidence="10" key="1">
    <citation type="journal article" date="2019" name="Int. J. Syst. Evol. Microbiol.">
        <title>The Global Catalogue of Microorganisms (GCM) 10K type strain sequencing project: providing services to taxonomists for standard genome sequencing and annotation.</title>
        <authorList>
            <consortium name="The Broad Institute Genomics Platform"/>
            <consortium name="The Broad Institute Genome Sequencing Center for Infectious Disease"/>
            <person name="Wu L."/>
            <person name="Ma J."/>
        </authorList>
    </citation>
    <scope>NUCLEOTIDE SEQUENCE [LARGE SCALE GENOMIC DNA]</scope>
    <source>
        <strain evidence="10">CGMCC 1.13681</strain>
    </source>
</reference>
<gene>
    <name evidence="9" type="primary">trxA</name>
    <name evidence="9" type="ORF">ACFQLX_02925</name>
</gene>
<evidence type="ECO:0000313" key="9">
    <source>
        <dbReference type="EMBL" id="MFC7217130.1"/>
    </source>
</evidence>
<dbReference type="SUPFAM" id="SSF52833">
    <property type="entry name" value="Thioredoxin-like"/>
    <property type="match status" value="1"/>
</dbReference>
<evidence type="ECO:0000256" key="7">
    <source>
        <dbReference type="PIRNR" id="PIRNR000077"/>
    </source>
</evidence>
<evidence type="ECO:0000256" key="1">
    <source>
        <dbReference type="ARBA" id="ARBA00008987"/>
    </source>
</evidence>
<dbReference type="InterPro" id="IPR017937">
    <property type="entry name" value="Thioredoxin_CS"/>
</dbReference>
<organism evidence="9 10">
    <name type="scientific">Streptomyces polyrhachis</name>
    <dbReference type="NCBI Taxonomy" id="1282885"/>
    <lineage>
        <taxon>Bacteria</taxon>
        <taxon>Bacillati</taxon>
        <taxon>Actinomycetota</taxon>
        <taxon>Actinomycetes</taxon>
        <taxon>Kitasatosporales</taxon>
        <taxon>Streptomycetaceae</taxon>
        <taxon>Streptomyces</taxon>
    </lineage>
</organism>
<dbReference type="Pfam" id="PF00085">
    <property type="entry name" value="Thioredoxin"/>
    <property type="match status" value="1"/>
</dbReference>
<evidence type="ECO:0000259" key="8">
    <source>
        <dbReference type="PROSITE" id="PS51352"/>
    </source>
</evidence>
<dbReference type="CDD" id="cd02947">
    <property type="entry name" value="TRX_family"/>
    <property type="match status" value="1"/>
</dbReference>
<keyword evidence="3" id="KW-0249">Electron transport</keyword>
<dbReference type="Gene3D" id="3.40.30.10">
    <property type="entry name" value="Glutaredoxin"/>
    <property type="match status" value="1"/>
</dbReference>
<dbReference type="PROSITE" id="PS51352">
    <property type="entry name" value="THIOREDOXIN_2"/>
    <property type="match status" value="1"/>
</dbReference>
<dbReference type="PANTHER" id="PTHR45663">
    <property type="entry name" value="GEO12009P1"/>
    <property type="match status" value="1"/>
</dbReference>
<dbReference type="InterPro" id="IPR036249">
    <property type="entry name" value="Thioredoxin-like_sf"/>
</dbReference>
<dbReference type="PANTHER" id="PTHR45663:SF11">
    <property type="entry name" value="GEO12009P1"/>
    <property type="match status" value="1"/>
</dbReference>
<name>A0ABW2G8U6_9ACTN</name>
<sequence>MARQTEFATTVTTVTDDTFATEVLASDLPVLVDFTADWCPPCRMIAPVLAALAEEEAGRLRIVTLNVDDNPRTQAAYAVLSMPTLLLFEAGEPVRQLIGARPKLRLRKELGLDG</sequence>
<dbReference type="NCBIfam" id="TIGR01068">
    <property type="entry name" value="thioredoxin"/>
    <property type="match status" value="1"/>
</dbReference>